<protein>
    <submittedName>
        <fullName evidence="1">OLC1v1016375C1</fullName>
    </submittedName>
</protein>
<dbReference type="Proteomes" id="UP001161247">
    <property type="component" value="Chromosome 8"/>
</dbReference>
<evidence type="ECO:0000313" key="2">
    <source>
        <dbReference type="Proteomes" id="UP001161247"/>
    </source>
</evidence>
<evidence type="ECO:0000313" key="1">
    <source>
        <dbReference type="EMBL" id="CAI9115470.1"/>
    </source>
</evidence>
<proteinExistence type="predicted"/>
<accession>A0AAV1E5W0</accession>
<keyword evidence="2" id="KW-1185">Reference proteome</keyword>
<gene>
    <name evidence="1" type="ORF">OLC1_LOCUS22000</name>
</gene>
<name>A0AAV1E5W0_OLDCO</name>
<dbReference type="EMBL" id="OX459125">
    <property type="protein sequence ID" value="CAI9115470.1"/>
    <property type="molecule type" value="Genomic_DNA"/>
</dbReference>
<dbReference type="AlphaFoldDB" id="A0AAV1E5W0"/>
<organism evidence="1 2">
    <name type="scientific">Oldenlandia corymbosa var. corymbosa</name>
    <dbReference type="NCBI Taxonomy" id="529605"/>
    <lineage>
        <taxon>Eukaryota</taxon>
        <taxon>Viridiplantae</taxon>
        <taxon>Streptophyta</taxon>
        <taxon>Embryophyta</taxon>
        <taxon>Tracheophyta</taxon>
        <taxon>Spermatophyta</taxon>
        <taxon>Magnoliopsida</taxon>
        <taxon>eudicotyledons</taxon>
        <taxon>Gunneridae</taxon>
        <taxon>Pentapetalae</taxon>
        <taxon>asterids</taxon>
        <taxon>lamiids</taxon>
        <taxon>Gentianales</taxon>
        <taxon>Rubiaceae</taxon>
        <taxon>Rubioideae</taxon>
        <taxon>Spermacoceae</taxon>
        <taxon>Hedyotis-Oldenlandia complex</taxon>
        <taxon>Oldenlandia</taxon>
    </lineage>
</organism>
<reference evidence="1" key="1">
    <citation type="submission" date="2023-03" db="EMBL/GenBank/DDBJ databases">
        <authorList>
            <person name="Julca I."/>
        </authorList>
    </citation>
    <scope>NUCLEOTIDE SEQUENCE</scope>
</reference>
<sequence>MAPCAPKMIANKVEIDKLNDSDQPSTAIITVEEKQNPFSHYTKTQKMVFNDEKGAKVEGIMFEQVVSIMGP</sequence>